<dbReference type="EMBL" id="JAGPXC010000001">
    <property type="protein sequence ID" value="KAH6661136.1"/>
    <property type="molecule type" value="Genomic_DNA"/>
</dbReference>
<keyword evidence="2" id="KW-1185">Reference proteome</keyword>
<evidence type="ECO:0000313" key="2">
    <source>
        <dbReference type="Proteomes" id="UP000758603"/>
    </source>
</evidence>
<dbReference type="AlphaFoldDB" id="A0A9P8UYY0"/>
<protein>
    <submittedName>
        <fullName evidence="1">Uncharacterized protein</fullName>
    </submittedName>
</protein>
<dbReference type="Proteomes" id="UP000758603">
    <property type="component" value="Unassembled WGS sequence"/>
</dbReference>
<gene>
    <name evidence="1" type="ORF">BKA67DRAFT_531207</name>
</gene>
<dbReference type="RefSeq" id="XP_045965267.1">
    <property type="nucleotide sequence ID" value="XM_046099350.1"/>
</dbReference>
<name>A0A9P8UYY0_9PEZI</name>
<sequence>MDVMKTNFEQCVPLVSKRSPYERLSTLHTYSHSGWDNEHDEKDQKAQGREMSRTSASYLQFTLGTFLFTSSTPARDKLVGATLYQPQYCYPLLSWCPILGQSDIWCTLLSISLYCYINVLGKDSATFGSENIVCATVAILSEIASQQNELHHALSLRGLVWPD</sequence>
<reference evidence="1" key="1">
    <citation type="journal article" date="2021" name="Nat. Commun.">
        <title>Genetic determinants of endophytism in the Arabidopsis root mycobiome.</title>
        <authorList>
            <person name="Mesny F."/>
            <person name="Miyauchi S."/>
            <person name="Thiergart T."/>
            <person name="Pickel B."/>
            <person name="Atanasova L."/>
            <person name="Karlsson M."/>
            <person name="Huettel B."/>
            <person name="Barry K.W."/>
            <person name="Haridas S."/>
            <person name="Chen C."/>
            <person name="Bauer D."/>
            <person name="Andreopoulos W."/>
            <person name="Pangilinan J."/>
            <person name="LaButti K."/>
            <person name="Riley R."/>
            <person name="Lipzen A."/>
            <person name="Clum A."/>
            <person name="Drula E."/>
            <person name="Henrissat B."/>
            <person name="Kohler A."/>
            <person name="Grigoriev I.V."/>
            <person name="Martin F.M."/>
            <person name="Hacquard S."/>
        </authorList>
    </citation>
    <scope>NUCLEOTIDE SEQUENCE</scope>
    <source>
        <strain evidence="1">MPI-SDFR-AT-0073</strain>
    </source>
</reference>
<dbReference type="GeneID" id="70128242"/>
<evidence type="ECO:0000313" key="1">
    <source>
        <dbReference type="EMBL" id="KAH6661136.1"/>
    </source>
</evidence>
<accession>A0A9P8UYY0</accession>
<proteinExistence type="predicted"/>
<comment type="caution">
    <text evidence="1">The sequence shown here is derived from an EMBL/GenBank/DDBJ whole genome shotgun (WGS) entry which is preliminary data.</text>
</comment>
<organism evidence="1 2">
    <name type="scientific">Truncatella angustata</name>
    <dbReference type="NCBI Taxonomy" id="152316"/>
    <lineage>
        <taxon>Eukaryota</taxon>
        <taxon>Fungi</taxon>
        <taxon>Dikarya</taxon>
        <taxon>Ascomycota</taxon>
        <taxon>Pezizomycotina</taxon>
        <taxon>Sordariomycetes</taxon>
        <taxon>Xylariomycetidae</taxon>
        <taxon>Amphisphaeriales</taxon>
        <taxon>Sporocadaceae</taxon>
        <taxon>Truncatella</taxon>
    </lineage>
</organism>